<feature type="chain" id="PRO_5012409955" description="Type IV secretion system putative lipoprotein virB7" evidence="3">
    <location>
        <begin position="24"/>
        <end position="422"/>
    </location>
</feature>
<sequence>MRKILTYAVSALALASCSSDSLVSDSPANTQAPIAFSVEKKNITRGVSLESTGRHNFGVWAYKTDGTTSQNVMSHYLVGYAGTGVGYEDKNASASATSKWFYQGLGNAEYSSSETGVATTSTSVNDNQYLRYWDYAYANTIFYAYAPYSSKVKSEAPYKIEVPASVNASGTKAESDFVYAGNNVAKASYNDEVSLAFKHLGAKVNLKFYEDIAGYDVKLIDVTDAATGIQLTPAKFDEKLNKNVSSEICTAYDAIIDFSTDASKATVGVKDGSTPTMSGDNLEFALPSEKLGEASNTAVASGTTYYAVAQPDVDNKNNTGFTLHVSFELTAKDNKEKIVVRDARVFVPGKDKDGNNIAVWQPNTAYTYTFKITTDVNGTTDPKDPNIDPKSPVVPGEKSLYPIVFDDITIEEYTTVDNESKI</sequence>
<reference evidence="4 5" key="1">
    <citation type="submission" date="2016-11" db="EMBL/GenBank/DDBJ databases">
        <authorList>
            <person name="Jaros S."/>
            <person name="Januszkiewicz K."/>
            <person name="Wedrychowicz H."/>
        </authorList>
    </citation>
    <scope>NUCLEOTIDE SEQUENCE [LARGE SCALE GENOMIC DNA]</scope>
    <source>
        <strain evidence="4 5">BPI-34</strain>
    </source>
</reference>
<dbReference type="OrthoDB" id="1073019at2"/>
<evidence type="ECO:0000313" key="5">
    <source>
        <dbReference type="Proteomes" id="UP000184280"/>
    </source>
</evidence>
<dbReference type="CDD" id="cd13120">
    <property type="entry name" value="BF2867_like_N"/>
    <property type="match status" value="1"/>
</dbReference>
<dbReference type="EMBL" id="FRCJ01000001">
    <property type="protein sequence ID" value="SHL82559.1"/>
    <property type="molecule type" value="Genomic_DNA"/>
</dbReference>
<dbReference type="Gene3D" id="2.60.40.2620">
    <property type="entry name" value="Fimbrillin-like"/>
    <property type="match status" value="1"/>
</dbReference>
<evidence type="ECO:0000256" key="3">
    <source>
        <dbReference type="SAM" id="SignalP"/>
    </source>
</evidence>
<gene>
    <name evidence="4" type="ORF">SAMN04488494_0836</name>
</gene>
<evidence type="ECO:0000313" key="4">
    <source>
        <dbReference type="EMBL" id="SHL82559.1"/>
    </source>
</evidence>
<accession>A0A1M7DTR2</accession>
<dbReference type="Proteomes" id="UP000184280">
    <property type="component" value="Unassembled WGS sequence"/>
</dbReference>
<evidence type="ECO:0000256" key="2">
    <source>
        <dbReference type="ARBA" id="ARBA00022729"/>
    </source>
</evidence>
<dbReference type="Pfam" id="PF08139">
    <property type="entry name" value="LPAM_1"/>
    <property type="match status" value="1"/>
</dbReference>
<proteinExistence type="predicted"/>
<evidence type="ECO:0000256" key="1">
    <source>
        <dbReference type="ARBA" id="ARBA00017922"/>
    </source>
</evidence>
<keyword evidence="2 3" id="KW-0732">Signal</keyword>
<dbReference type="AlphaFoldDB" id="A0A1M7DTR2"/>
<dbReference type="Pfam" id="PF13149">
    <property type="entry name" value="Mfa_like_1"/>
    <property type="match status" value="1"/>
</dbReference>
<name>A0A1M7DTR2_XYLRU</name>
<dbReference type="PROSITE" id="PS51257">
    <property type="entry name" value="PROKAR_LIPOPROTEIN"/>
    <property type="match status" value="1"/>
</dbReference>
<organism evidence="4 5">
    <name type="scientific">Xylanibacter ruminicola</name>
    <name type="common">Prevotella ruminicola</name>
    <dbReference type="NCBI Taxonomy" id="839"/>
    <lineage>
        <taxon>Bacteria</taxon>
        <taxon>Pseudomonadati</taxon>
        <taxon>Bacteroidota</taxon>
        <taxon>Bacteroidia</taxon>
        <taxon>Bacteroidales</taxon>
        <taxon>Prevotellaceae</taxon>
        <taxon>Xylanibacter</taxon>
    </lineage>
</organism>
<feature type="signal peptide" evidence="3">
    <location>
        <begin position="1"/>
        <end position="23"/>
    </location>
</feature>
<dbReference type="InterPro" id="IPR025049">
    <property type="entry name" value="Mfa-like_1"/>
</dbReference>
<dbReference type="RefSeq" id="WP_073043005.1">
    <property type="nucleotide sequence ID" value="NZ_FRCJ01000001.1"/>
</dbReference>
<dbReference type="InterPro" id="IPR012640">
    <property type="entry name" value="Membr_lipoprot_lipid_attach_CS"/>
</dbReference>
<protein>
    <recommendedName>
        <fullName evidence="1">Type IV secretion system putative lipoprotein virB7</fullName>
    </recommendedName>
</protein>
<dbReference type="InterPro" id="IPR042278">
    <property type="entry name" value="Mfa-like_1_N"/>
</dbReference>